<feature type="compositionally biased region" description="Basic and acidic residues" evidence="1">
    <location>
        <begin position="158"/>
        <end position="174"/>
    </location>
</feature>
<feature type="region of interest" description="Disordered" evidence="1">
    <location>
        <begin position="35"/>
        <end position="184"/>
    </location>
</feature>
<keyword evidence="3" id="KW-1185">Reference proteome</keyword>
<protein>
    <submittedName>
        <fullName evidence="2">Uncharacterized protein</fullName>
    </submittedName>
</protein>
<organism evidence="2 3">
    <name type="scientific">Phaseolus vulgaris</name>
    <name type="common">Kidney bean</name>
    <name type="synonym">French bean</name>
    <dbReference type="NCBI Taxonomy" id="3885"/>
    <lineage>
        <taxon>Eukaryota</taxon>
        <taxon>Viridiplantae</taxon>
        <taxon>Streptophyta</taxon>
        <taxon>Embryophyta</taxon>
        <taxon>Tracheophyta</taxon>
        <taxon>Spermatophyta</taxon>
        <taxon>Magnoliopsida</taxon>
        <taxon>eudicotyledons</taxon>
        <taxon>Gunneridae</taxon>
        <taxon>Pentapetalae</taxon>
        <taxon>rosids</taxon>
        <taxon>fabids</taxon>
        <taxon>Fabales</taxon>
        <taxon>Fabaceae</taxon>
        <taxon>Papilionoideae</taxon>
        <taxon>50 kb inversion clade</taxon>
        <taxon>NPAAA clade</taxon>
        <taxon>indigoferoid/millettioid clade</taxon>
        <taxon>Phaseoleae</taxon>
        <taxon>Phaseolus</taxon>
    </lineage>
</organism>
<proteinExistence type="predicted"/>
<name>V7CD51_PHAVU</name>
<accession>V7CD51</accession>
<dbReference type="AlphaFoldDB" id="V7CD51"/>
<feature type="compositionally biased region" description="Basic and acidic residues" evidence="1">
    <location>
        <begin position="128"/>
        <end position="141"/>
    </location>
</feature>
<feature type="compositionally biased region" description="Basic and acidic residues" evidence="1">
    <location>
        <begin position="71"/>
        <end position="84"/>
    </location>
</feature>
<sequence>MVILASGHLASRTNWYMTNQIHLHQPLHLRPDQTRPQYEQTRQGPTACPAPLHQSGSDPNGIPPEFLFCDGDDKGDARDRHEVDLEGGPGGEEEEPGGGRGGEGSEEAREGGEGEEDGVDEDGGSEEAEGRGEEGRGRVGVEGEAGGVDGGEGSGEGEEVRGEGEKGLDAEEGKGVVAGLEPDVSGLKACGGVACEGPEMVNLRGEGVGGDGLGD</sequence>
<feature type="compositionally biased region" description="Acidic residues" evidence="1">
    <location>
        <begin position="113"/>
        <end position="127"/>
    </location>
</feature>
<reference evidence="3" key="1">
    <citation type="journal article" date="2014" name="Nat. Genet.">
        <title>A reference genome for common bean and genome-wide analysis of dual domestications.</title>
        <authorList>
            <person name="Schmutz J."/>
            <person name="McClean P.E."/>
            <person name="Mamidi S."/>
            <person name="Wu G.A."/>
            <person name="Cannon S.B."/>
            <person name="Grimwood J."/>
            <person name="Jenkins J."/>
            <person name="Shu S."/>
            <person name="Song Q."/>
            <person name="Chavarro C."/>
            <person name="Torres-Torres M."/>
            <person name="Geffroy V."/>
            <person name="Moghaddam S.M."/>
            <person name="Gao D."/>
            <person name="Abernathy B."/>
            <person name="Barry K."/>
            <person name="Blair M."/>
            <person name="Brick M.A."/>
            <person name="Chovatia M."/>
            <person name="Gepts P."/>
            <person name="Goodstein D.M."/>
            <person name="Gonzales M."/>
            <person name="Hellsten U."/>
            <person name="Hyten D.L."/>
            <person name="Jia G."/>
            <person name="Kelly J.D."/>
            <person name="Kudrna D."/>
            <person name="Lee R."/>
            <person name="Richard M.M."/>
            <person name="Miklas P.N."/>
            <person name="Osorno J.M."/>
            <person name="Rodrigues J."/>
            <person name="Thareau V."/>
            <person name="Urrea C.A."/>
            <person name="Wang M."/>
            <person name="Yu Y."/>
            <person name="Zhang M."/>
            <person name="Wing R.A."/>
            <person name="Cregan P.B."/>
            <person name="Rokhsar D.S."/>
            <person name="Jackson S.A."/>
        </authorList>
    </citation>
    <scope>NUCLEOTIDE SEQUENCE [LARGE SCALE GENOMIC DNA]</scope>
    <source>
        <strain evidence="3">cv. G19833</strain>
    </source>
</reference>
<evidence type="ECO:0000313" key="3">
    <source>
        <dbReference type="Proteomes" id="UP000000226"/>
    </source>
</evidence>
<evidence type="ECO:0000313" key="2">
    <source>
        <dbReference type="EMBL" id="ESW26816.1"/>
    </source>
</evidence>
<gene>
    <name evidence="2" type="ORF">PHAVU_003G150600g</name>
</gene>
<dbReference type="Proteomes" id="UP000000226">
    <property type="component" value="Chromosome 3"/>
</dbReference>
<feature type="compositionally biased region" description="Polar residues" evidence="1">
    <location>
        <begin position="35"/>
        <end position="44"/>
    </location>
</feature>
<feature type="compositionally biased region" description="Gly residues" evidence="1">
    <location>
        <begin position="142"/>
        <end position="154"/>
    </location>
</feature>
<dbReference type="EMBL" id="CM002290">
    <property type="protein sequence ID" value="ESW26816.1"/>
    <property type="molecule type" value="Genomic_DNA"/>
</dbReference>
<evidence type="ECO:0000256" key="1">
    <source>
        <dbReference type="SAM" id="MobiDB-lite"/>
    </source>
</evidence>
<dbReference type="Gramene" id="ESW26816">
    <property type="protein sequence ID" value="ESW26816"/>
    <property type="gene ID" value="PHAVU_003G150600g"/>
</dbReference>